<evidence type="ECO:0000313" key="2">
    <source>
        <dbReference type="Proteomes" id="UP001497516"/>
    </source>
</evidence>
<organism evidence="1 2">
    <name type="scientific">Linum trigynum</name>
    <dbReference type="NCBI Taxonomy" id="586398"/>
    <lineage>
        <taxon>Eukaryota</taxon>
        <taxon>Viridiplantae</taxon>
        <taxon>Streptophyta</taxon>
        <taxon>Embryophyta</taxon>
        <taxon>Tracheophyta</taxon>
        <taxon>Spermatophyta</taxon>
        <taxon>Magnoliopsida</taxon>
        <taxon>eudicotyledons</taxon>
        <taxon>Gunneridae</taxon>
        <taxon>Pentapetalae</taxon>
        <taxon>rosids</taxon>
        <taxon>fabids</taxon>
        <taxon>Malpighiales</taxon>
        <taxon>Linaceae</taxon>
        <taxon>Linum</taxon>
    </lineage>
</organism>
<accession>A0AAV2EWI0</accession>
<dbReference type="Proteomes" id="UP001497516">
    <property type="component" value="Chromosome 5"/>
</dbReference>
<proteinExistence type="predicted"/>
<evidence type="ECO:0000313" key="1">
    <source>
        <dbReference type="EMBL" id="CAL1389963.1"/>
    </source>
</evidence>
<dbReference type="EMBL" id="OZ034818">
    <property type="protein sequence ID" value="CAL1389963.1"/>
    <property type="molecule type" value="Genomic_DNA"/>
</dbReference>
<gene>
    <name evidence="1" type="ORF">LTRI10_LOCUS30777</name>
</gene>
<protein>
    <submittedName>
        <fullName evidence="1">Uncharacterized protein</fullName>
    </submittedName>
</protein>
<name>A0AAV2EWI0_9ROSI</name>
<reference evidence="1 2" key="1">
    <citation type="submission" date="2024-04" db="EMBL/GenBank/DDBJ databases">
        <authorList>
            <person name="Fracassetti M."/>
        </authorList>
    </citation>
    <scope>NUCLEOTIDE SEQUENCE [LARGE SCALE GENOMIC DNA]</scope>
</reference>
<keyword evidence="2" id="KW-1185">Reference proteome</keyword>
<dbReference type="AlphaFoldDB" id="A0AAV2EWI0"/>
<sequence>MTLSNPAPLAQLDDNINCTLRLCERELREAKERLVVRAQPEVDRWLQMNGVPQEALRLRLFPYSLSGKARSWLNNRPPFSNTS</sequence>